<organism evidence="3 4">
    <name type="scientific">Erythrobacter fulvus</name>
    <dbReference type="NCBI Taxonomy" id="2987523"/>
    <lineage>
        <taxon>Bacteria</taxon>
        <taxon>Pseudomonadati</taxon>
        <taxon>Pseudomonadota</taxon>
        <taxon>Alphaproteobacteria</taxon>
        <taxon>Sphingomonadales</taxon>
        <taxon>Erythrobacteraceae</taxon>
        <taxon>Erythrobacter/Porphyrobacter group</taxon>
        <taxon>Erythrobacter</taxon>
    </lineage>
</organism>
<proteinExistence type="predicted"/>
<keyword evidence="1" id="KW-0812">Transmembrane</keyword>
<evidence type="ECO:0000313" key="4">
    <source>
        <dbReference type="Proteomes" id="UP001216558"/>
    </source>
</evidence>
<dbReference type="InterPro" id="IPR005182">
    <property type="entry name" value="YdbS-like_PH"/>
</dbReference>
<protein>
    <submittedName>
        <fullName evidence="3">PH domain-containing protein</fullName>
    </submittedName>
</protein>
<comment type="caution">
    <text evidence="3">The sequence shown here is derived from an EMBL/GenBank/DDBJ whole genome shotgun (WGS) entry which is preliminary data.</text>
</comment>
<evidence type="ECO:0000256" key="1">
    <source>
        <dbReference type="SAM" id="Phobius"/>
    </source>
</evidence>
<dbReference type="EMBL" id="JAQQXQ010000002">
    <property type="protein sequence ID" value="MDC8753923.1"/>
    <property type="molecule type" value="Genomic_DNA"/>
</dbReference>
<sequence length="175" mass="19221">MDQSVAPSPSGLPVDDDGALTRLHPNYTHALRVKTVLMAIPFLVAALVAETIIRDAPLPFSLPPGAIAGPVLLIAIVLVIRVPSRRYNARGYQISADRLRVVRGLLWRSDTVVPFGRVQHIDVDQGPLERFFGIATLTLHTAGNHNASVSLPGLEEELARTMREEIRAHIRRESM</sequence>
<dbReference type="Proteomes" id="UP001216558">
    <property type="component" value="Unassembled WGS sequence"/>
</dbReference>
<reference evidence="3 4" key="1">
    <citation type="submission" date="2022-10" db="EMBL/GenBank/DDBJ databases">
        <title>Erythrobacter sp. sf7 Genome sequencing.</title>
        <authorList>
            <person name="Park S."/>
        </authorList>
    </citation>
    <scope>NUCLEOTIDE SEQUENCE [LARGE SCALE GENOMIC DNA]</scope>
    <source>
        <strain evidence="4">sf7</strain>
    </source>
</reference>
<gene>
    <name evidence="3" type="ORF">OIK40_04615</name>
</gene>
<evidence type="ECO:0000259" key="2">
    <source>
        <dbReference type="Pfam" id="PF03703"/>
    </source>
</evidence>
<keyword evidence="1" id="KW-0472">Membrane</keyword>
<accession>A0ABT5JME0</accession>
<evidence type="ECO:0000313" key="3">
    <source>
        <dbReference type="EMBL" id="MDC8753923.1"/>
    </source>
</evidence>
<dbReference type="PANTHER" id="PTHR34473:SF3">
    <property type="entry name" value="TRANSMEMBRANE PROTEIN-RELATED"/>
    <property type="match status" value="1"/>
</dbReference>
<feature type="domain" description="YdbS-like PH" evidence="2">
    <location>
        <begin position="87"/>
        <end position="166"/>
    </location>
</feature>
<dbReference type="RefSeq" id="WP_273676592.1">
    <property type="nucleotide sequence ID" value="NZ_JAQQXQ010000002.1"/>
</dbReference>
<feature type="transmembrane region" description="Helical" evidence="1">
    <location>
        <begin position="36"/>
        <end position="54"/>
    </location>
</feature>
<name>A0ABT5JME0_9SPHN</name>
<keyword evidence="4" id="KW-1185">Reference proteome</keyword>
<dbReference type="Pfam" id="PF03703">
    <property type="entry name" value="bPH_2"/>
    <property type="match status" value="1"/>
</dbReference>
<feature type="transmembrane region" description="Helical" evidence="1">
    <location>
        <begin position="60"/>
        <end position="80"/>
    </location>
</feature>
<keyword evidence="1" id="KW-1133">Transmembrane helix</keyword>
<dbReference type="PANTHER" id="PTHR34473">
    <property type="entry name" value="UPF0699 TRANSMEMBRANE PROTEIN YDBS"/>
    <property type="match status" value="1"/>
</dbReference>